<comment type="subcellular location">
    <subcellularLocation>
        <location evidence="1 9">Membrane</location>
        <topology evidence="1 9">Multi-pass membrane protein</topology>
    </subcellularLocation>
</comment>
<keyword evidence="8 9" id="KW-0472">Membrane</keyword>
<dbReference type="VEuPathDB" id="MicrosporidiaDB:NAPIS_ORF02287"/>
<keyword evidence="7 9" id="KW-1133">Transmembrane helix</keyword>
<keyword evidence="3 9" id="KW-0813">Transport</keyword>
<evidence type="ECO:0000256" key="8">
    <source>
        <dbReference type="ARBA" id="ARBA00023136"/>
    </source>
</evidence>
<keyword evidence="4 9" id="KW-0812">Transmembrane</keyword>
<dbReference type="PANTHER" id="PTHR31187:SF1">
    <property type="entry name" value="ADP,ATP CARRIER PROTEIN 1"/>
    <property type="match status" value="1"/>
</dbReference>
<keyword evidence="6 9" id="KW-0067">ATP-binding</keyword>
<dbReference type="GO" id="GO:0005524">
    <property type="term" value="F:ATP binding"/>
    <property type="evidence" value="ECO:0007669"/>
    <property type="project" value="UniProtKB-KW"/>
</dbReference>
<feature type="transmembrane region" description="Helical" evidence="9">
    <location>
        <begin position="181"/>
        <end position="202"/>
    </location>
</feature>
<comment type="similarity">
    <text evidence="2 9">Belongs to the ADP/ATP translocase tlc family.</text>
</comment>
<evidence type="ECO:0000256" key="9">
    <source>
        <dbReference type="RuleBase" id="RU363121"/>
    </source>
</evidence>
<dbReference type="SUPFAM" id="SSF103473">
    <property type="entry name" value="MFS general substrate transporter"/>
    <property type="match status" value="1"/>
</dbReference>
<sequence>MKDSAVLGKQHPTSIMFLKFFIILPLSVISVGLIQKYLEKYPFTVIFNFMLIFFAVSFIILGIVILPFSSYIQVGKFWARDLFADDKFKACGLDFLFAFALVFNEWTSSLLYVLSEMFGSLILSYFFMTFANSLTTPDQSGRFVPLFYIFANIALFSSGLLCKCVDGFRSGMSYEESEKIFNIFFVISGILTFTIFGLKWYLEKYVTIKKLFIEKQVKEKKKKVKSTFSEGLIEMSKSRLLFFISLITLFYAASTNIIESSYKAALTYGADIKDEAKGEYARNLNSWEQIAVALAVIVILLTPFPKLIKTKGWVYVAMVSPLLTLFSTLGTLILAWYNYPITNKESSIFLDRFTAKDNSKVVLENIIGIISVALMKIHKYAAFDITKEALAMRIDESKRAQYKSIFDGIFGKLGKSIGSIYAIVMLGILNGRDIRKAAPISFVILVFFCIVWIYAVKYLDRKYNESIQKNTPIDIDLFTKGKNQNLMVETPSKSVKTDF</sequence>
<feature type="transmembrane region" description="Helical" evidence="9">
    <location>
        <begin position="110"/>
        <end position="131"/>
    </location>
</feature>
<evidence type="ECO:0000256" key="2">
    <source>
        <dbReference type="ARBA" id="ARBA00007127"/>
    </source>
</evidence>
<protein>
    <recommendedName>
        <fullName evidence="9">ADP,ATP carrier protein</fullName>
    </recommendedName>
</protein>
<feature type="transmembrane region" description="Helical" evidence="9">
    <location>
        <begin position="143"/>
        <end position="161"/>
    </location>
</feature>
<gene>
    <name evidence="10" type="ORF">NAPIS_ORF02287</name>
</gene>
<feature type="transmembrane region" description="Helical" evidence="9">
    <location>
        <begin position="240"/>
        <end position="258"/>
    </location>
</feature>
<evidence type="ECO:0000256" key="4">
    <source>
        <dbReference type="ARBA" id="ARBA00022692"/>
    </source>
</evidence>
<evidence type="ECO:0000313" key="11">
    <source>
        <dbReference type="Proteomes" id="UP000053780"/>
    </source>
</evidence>
<evidence type="ECO:0000256" key="7">
    <source>
        <dbReference type="ARBA" id="ARBA00022989"/>
    </source>
</evidence>
<dbReference type="Pfam" id="PF03219">
    <property type="entry name" value="TLC"/>
    <property type="match status" value="1"/>
</dbReference>
<feature type="transmembrane region" description="Helical" evidence="9">
    <location>
        <begin position="437"/>
        <end position="456"/>
    </location>
</feature>
<keyword evidence="11" id="KW-1185">Reference proteome</keyword>
<dbReference type="GO" id="GO:0005471">
    <property type="term" value="F:ATP:ADP antiporter activity"/>
    <property type="evidence" value="ECO:0007669"/>
    <property type="project" value="InterPro"/>
</dbReference>
<feature type="transmembrane region" description="Helical" evidence="9">
    <location>
        <begin position="413"/>
        <end position="431"/>
    </location>
</feature>
<feature type="transmembrane region" description="Helical" evidence="9">
    <location>
        <begin position="290"/>
        <end position="308"/>
    </location>
</feature>
<dbReference type="HOGENOM" id="CLU_023964_1_0_1"/>
<name>T0KXM9_9MICR</name>
<evidence type="ECO:0000313" key="10">
    <source>
        <dbReference type="EMBL" id="EQB60147.1"/>
    </source>
</evidence>
<feature type="transmembrane region" description="Helical" evidence="9">
    <location>
        <begin position="46"/>
        <end position="68"/>
    </location>
</feature>
<reference evidence="10 11" key="1">
    <citation type="journal article" date="2013" name="BMC Genomics">
        <title>Genome sequencing and comparative genomics of honey bee microsporidia, Nosema apis reveal novel insights into host-parasite interactions.</title>
        <authorList>
            <person name="Chen Yp."/>
            <person name="Pettis J.S."/>
            <person name="Zhao Y."/>
            <person name="Liu X."/>
            <person name="Tallon L.J."/>
            <person name="Sadzewicz L.D."/>
            <person name="Li R."/>
            <person name="Zheng H."/>
            <person name="Huang S."/>
            <person name="Zhang X."/>
            <person name="Hamilton M.C."/>
            <person name="Pernal S.F."/>
            <person name="Melathopoulos A.P."/>
            <person name="Yan X."/>
            <person name="Evans J.D."/>
        </authorList>
    </citation>
    <scope>NUCLEOTIDE SEQUENCE [LARGE SCALE GENOMIC DNA]</scope>
    <source>
        <strain evidence="10 11">BRL 01</strain>
    </source>
</reference>
<dbReference type="EMBL" id="KE647328">
    <property type="protein sequence ID" value="EQB60147.1"/>
    <property type="molecule type" value="Genomic_DNA"/>
</dbReference>
<evidence type="ECO:0000256" key="6">
    <source>
        <dbReference type="ARBA" id="ARBA00022840"/>
    </source>
</evidence>
<dbReference type="PANTHER" id="PTHR31187">
    <property type="match status" value="1"/>
</dbReference>
<feature type="transmembrane region" description="Helical" evidence="9">
    <location>
        <begin position="359"/>
        <end position="377"/>
    </location>
</feature>
<keyword evidence="5 9" id="KW-0547">Nucleotide-binding</keyword>
<dbReference type="Proteomes" id="UP000053780">
    <property type="component" value="Unassembled WGS sequence"/>
</dbReference>
<organism evidence="10 11">
    <name type="scientific">Vairimorpha apis BRL 01</name>
    <dbReference type="NCBI Taxonomy" id="1037528"/>
    <lineage>
        <taxon>Eukaryota</taxon>
        <taxon>Fungi</taxon>
        <taxon>Fungi incertae sedis</taxon>
        <taxon>Microsporidia</taxon>
        <taxon>Nosematidae</taxon>
        <taxon>Vairimorpha</taxon>
    </lineage>
</organism>
<evidence type="ECO:0000256" key="1">
    <source>
        <dbReference type="ARBA" id="ARBA00004141"/>
    </source>
</evidence>
<dbReference type="GO" id="GO:0016020">
    <property type="term" value="C:membrane"/>
    <property type="evidence" value="ECO:0007669"/>
    <property type="project" value="UniProtKB-SubCell"/>
</dbReference>
<dbReference type="InterPro" id="IPR036259">
    <property type="entry name" value="MFS_trans_sf"/>
</dbReference>
<evidence type="ECO:0000256" key="3">
    <source>
        <dbReference type="ARBA" id="ARBA00022448"/>
    </source>
</evidence>
<dbReference type="AlphaFoldDB" id="T0KXM9"/>
<proteinExistence type="inferred from homology"/>
<evidence type="ECO:0000256" key="5">
    <source>
        <dbReference type="ARBA" id="ARBA00022741"/>
    </source>
</evidence>
<dbReference type="InterPro" id="IPR004667">
    <property type="entry name" value="ADP_ATP_car_bac_type"/>
</dbReference>
<dbReference type="OrthoDB" id="2190844at2759"/>
<feature type="transmembrane region" description="Helical" evidence="9">
    <location>
        <begin position="315"/>
        <end position="339"/>
    </location>
</feature>
<feature type="transmembrane region" description="Helical" evidence="9">
    <location>
        <begin position="12"/>
        <end position="34"/>
    </location>
</feature>
<accession>T0KXM9</accession>